<dbReference type="Gene3D" id="1.10.20.60">
    <property type="entry name" value="Glu-tRNAGln amidotransferase C subunit, N-terminal domain"/>
    <property type="match status" value="1"/>
</dbReference>
<evidence type="ECO:0008006" key="3">
    <source>
        <dbReference type="Google" id="ProtNLM"/>
    </source>
</evidence>
<proteinExistence type="predicted"/>
<dbReference type="GO" id="GO:0006450">
    <property type="term" value="P:regulation of translational fidelity"/>
    <property type="evidence" value="ECO:0007669"/>
    <property type="project" value="InterPro"/>
</dbReference>
<dbReference type="InterPro" id="IPR036113">
    <property type="entry name" value="Asp/Glu-ADT_sf_sub_c"/>
</dbReference>
<gene>
    <name evidence="1" type="ORF">A2419_01380</name>
</gene>
<dbReference type="InterPro" id="IPR003837">
    <property type="entry name" value="GatC"/>
</dbReference>
<dbReference type="Proteomes" id="UP000176568">
    <property type="component" value="Unassembled WGS sequence"/>
</dbReference>
<dbReference type="SUPFAM" id="SSF141000">
    <property type="entry name" value="Glu-tRNAGln amidotransferase C subunit"/>
    <property type="match status" value="1"/>
</dbReference>
<protein>
    <recommendedName>
        <fullName evidence="3">Asp/Glu-ADT subunit C</fullName>
    </recommendedName>
</protein>
<sequence length="99" mass="11163">MISKEDIQKLAELSRIKLTEAETESLQKDISNILDYVGQVSAIEGSADKNVPLNHNVMRDDVPYEEGSALKDARNAIVDAFPKKEKDYNSVRKIIQKDE</sequence>
<dbReference type="EMBL" id="MEXB01000012">
    <property type="protein sequence ID" value="OGC88104.1"/>
    <property type="molecule type" value="Genomic_DNA"/>
</dbReference>
<dbReference type="STRING" id="1797247.A2419_01380"/>
<dbReference type="Pfam" id="PF02686">
    <property type="entry name" value="GatC"/>
    <property type="match status" value="1"/>
</dbReference>
<dbReference type="AlphaFoldDB" id="A0A1F4Y2L7"/>
<name>A0A1F4Y2L7_9BACT</name>
<evidence type="ECO:0000313" key="2">
    <source>
        <dbReference type="Proteomes" id="UP000176568"/>
    </source>
</evidence>
<comment type="caution">
    <text evidence="1">The sequence shown here is derived from an EMBL/GenBank/DDBJ whole genome shotgun (WGS) entry which is preliminary data.</text>
</comment>
<evidence type="ECO:0000313" key="1">
    <source>
        <dbReference type="EMBL" id="OGC88104.1"/>
    </source>
</evidence>
<reference evidence="1 2" key="1">
    <citation type="journal article" date="2016" name="Nat. Commun.">
        <title>Thousands of microbial genomes shed light on interconnected biogeochemical processes in an aquifer system.</title>
        <authorList>
            <person name="Anantharaman K."/>
            <person name="Brown C.T."/>
            <person name="Hug L.A."/>
            <person name="Sharon I."/>
            <person name="Castelle C.J."/>
            <person name="Probst A.J."/>
            <person name="Thomas B.C."/>
            <person name="Singh A."/>
            <person name="Wilkins M.J."/>
            <person name="Karaoz U."/>
            <person name="Brodie E.L."/>
            <person name="Williams K.H."/>
            <person name="Hubbard S.S."/>
            <person name="Banfield J.F."/>
        </authorList>
    </citation>
    <scope>NUCLEOTIDE SEQUENCE [LARGE SCALE GENOMIC DNA]</scope>
</reference>
<organism evidence="1 2">
    <name type="scientific">Candidatus Adlerbacteria bacterium RIFOXYC1_FULL_48_26</name>
    <dbReference type="NCBI Taxonomy" id="1797247"/>
    <lineage>
        <taxon>Bacteria</taxon>
        <taxon>Candidatus Adleribacteriota</taxon>
    </lineage>
</organism>
<accession>A0A1F4Y2L7</accession>
<dbReference type="NCBIfam" id="TIGR00135">
    <property type="entry name" value="gatC"/>
    <property type="match status" value="1"/>
</dbReference>